<organism evidence="1 2">
    <name type="scientific">Xenorhabdus taiwanensis</name>
    <dbReference type="NCBI Taxonomy" id="3085177"/>
    <lineage>
        <taxon>Bacteria</taxon>
        <taxon>Pseudomonadati</taxon>
        <taxon>Pseudomonadota</taxon>
        <taxon>Gammaproteobacteria</taxon>
        <taxon>Enterobacterales</taxon>
        <taxon>Morganellaceae</taxon>
        <taxon>Xenorhabdus</taxon>
    </lineage>
</organism>
<sequence length="56" mass="6494">MVYDDNPWFPDALEQERVNEIEAFPDDLWQQADRLLFGGDFGFAKDPSTLINLSFV</sequence>
<gene>
    <name evidence="1" type="ORF">TCT1_18760</name>
</gene>
<keyword evidence="2" id="KW-1185">Reference proteome</keyword>
<evidence type="ECO:0000313" key="1">
    <source>
        <dbReference type="EMBL" id="BET96955.1"/>
    </source>
</evidence>
<protein>
    <submittedName>
        <fullName evidence="1">Uncharacterized protein</fullName>
    </submittedName>
</protein>
<dbReference type="EMBL" id="AP028978">
    <property type="protein sequence ID" value="BET96955.1"/>
    <property type="molecule type" value="Genomic_DNA"/>
</dbReference>
<name>A0ABM8JW80_9GAMM</name>
<dbReference type="Proteomes" id="UP001529514">
    <property type="component" value="Chromosome"/>
</dbReference>
<accession>A0ABM8JW80</accession>
<dbReference type="RefSeq" id="WP_374050718.1">
    <property type="nucleotide sequence ID" value="NZ_AP028978.1"/>
</dbReference>
<proteinExistence type="predicted"/>
<reference evidence="1 2" key="1">
    <citation type="submission" date="2023-10" db="EMBL/GenBank/DDBJ databases">
        <title>Xenorhabdus taiwanensis sp. nov., a symbiotic bacterium associated with the entomopathogenic nematode Steinernema taiwanensis.</title>
        <authorList>
            <person name="Tseng C.T."/>
            <person name="Shu H.Y."/>
            <person name="Chen M.H."/>
            <person name="Fang Y.J."/>
            <person name="Wu T.L."/>
            <person name="Lin Y.C."/>
            <person name="Huang C.J."/>
        </authorList>
    </citation>
    <scope>NUCLEOTIDE SEQUENCE [LARGE SCALE GENOMIC DNA]</scope>
    <source>
        <strain evidence="1 2">TCT-1</strain>
    </source>
</reference>
<evidence type="ECO:0000313" key="2">
    <source>
        <dbReference type="Proteomes" id="UP001529514"/>
    </source>
</evidence>